<protein>
    <submittedName>
        <fullName evidence="2">Uncharacterized protein</fullName>
    </submittedName>
</protein>
<dbReference type="KEGG" id="psym:J1N51_07945"/>
<proteinExistence type="predicted"/>
<dbReference type="Proteomes" id="UP000682739">
    <property type="component" value="Chromosome"/>
</dbReference>
<dbReference type="EMBL" id="CP072110">
    <property type="protein sequence ID" value="QTH62714.1"/>
    <property type="molecule type" value="Genomic_DNA"/>
</dbReference>
<evidence type="ECO:0000313" key="2">
    <source>
        <dbReference type="EMBL" id="QTH62714.1"/>
    </source>
</evidence>
<sequence length="118" mass="14047">MKTKYRSERHKEYVGDKHGNLYYNQLKYFEFHAYPGKGLHQLWTIVIILLVLFRLDDLFALSFLSGMGGVYVLYLASVTLYLLTKRICRYNGYFLYPAFMIRYFKKRRMSAESSTQVA</sequence>
<feature type="transmembrane region" description="Helical" evidence="1">
    <location>
        <begin position="61"/>
        <end position="83"/>
    </location>
</feature>
<dbReference type="RefSeq" id="WP_208830130.1">
    <property type="nucleotide sequence ID" value="NZ_CP072110.1"/>
</dbReference>
<gene>
    <name evidence="2" type="ORF">J1N51_07945</name>
</gene>
<reference evidence="2" key="1">
    <citation type="submission" date="2021-03" db="EMBL/GenBank/DDBJ databases">
        <title>Description of Psychrosphaera ytuae sp. nov. isolated from deep sea sediment of South China Sea.</title>
        <authorList>
            <person name="Zhang J."/>
            <person name="Xu X.-D."/>
        </authorList>
    </citation>
    <scope>NUCLEOTIDE SEQUENCE</scope>
    <source>
        <strain evidence="2">MTZ26</strain>
    </source>
</reference>
<evidence type="ECO:0000256" key="1">
    <source>
        <dbReference type="SAM" id="Phobius"/>
    </source>
</evidence>
<accession>A0A975HJ05</accession>
<name>A0A975HJ05_9GAMM</name>
<dbReference type="AlphaFoldDB" id="A0A975HJ05"/>
<evidence type="ECO:0000313" key="3">
    <source>
        <dbReference type="Proteomes" id="UP000682739"/>
    </source>
</evidence>
<keyword evidence="1" id="KW-0812">Transmembrane</keyword>
<keyword evidence="1" id="KW-0472">Membrane</keyword>
<organism evidence="2 3">
    <name type="scientific">Psychrosphaera ytuae</name>
    <dbReference type="NCBI Taxonomy" id="2820710"/>
    <lineage>
        <taxon>Bacteria</taxon>
        <taxon>Pseudomonadati</taxon>
        <taxon>Pseudomonadota</taxon>
        <taxon>Gammaproteobacteria</taxon>
        <taxon>Alteromonadales</taxon>
        <taxon>Pseudoalteromonadaceae</taxon>
        <taxon>Psychrosphaera</taxon>
    </lineage>
</organism>
<keyword evidence="1" id="KW-1133">Transmembrane helix</keyword>
<feature type="transmembrane region" description="Helical" evidence="1">
    <location>
        <begin position="38"/>
        <end position="55"/>
    </location>
</feature>
<keyword evidence="3" id="KW-1185">Reference proteome</keyword>